<feature type="compositionally biased region" description="Polar residues" evidence="2">
    <location>
        <begin position="38"/>
        <end position="49"/>
    </location>
</feature>
<dbReference type="AlphaFoldDB" id="A0A915NU17"/>
<dbReference type="GO" id="GO:0009898">
    <property type="term" value="C:cytoplasmic side of plasma membrane"/>
    <property type="evidence" value="ECO:0007669"/>
    <property type="project" value="UniProtKB-ARBA"/>
</dbReference>
<dbReference type="FunFam" id="3.30.479.30:FF:000004">
    <property type="entry name" value="Putative membrane protease family, stomatin"/>
    <property type="match status" value="1"/>
</dbReference>
<dbReference type="SMART" id="SM00244">
    <property type="entry name" value="PHB"/>
    <property type="match status" value="1"/>
</dbReference>
<accession>A0A915NU17</accession>
<keyword evidence="3" id="KW-1133">Transmembrane helix</keyword>
<reference evidence="6" key="1">
    <citation type="submission" date="2022-11" db="UniProtKB">
        <authorList>
            <consortium name="WormBaseParasite"/>
        </authorList>
    </citation>
    <scope>IDENTIFICATION</scope>
</reference>
<dbReference type="Pfam" id="PF01145">
    <property type="entry name" value="Band_7"/>
    <property type="match status" value="1"/>
</dbReference>
<name>A0A915NU17_9BILA</name>
<dbReference type="Gene3D" id="6.10.250.2090">
    <property type="match status" value="1"/>
</dbReference>
<dbReference type="WBParaSite" id="scf7180000420323.g5117">
    <property type="protein sequence ID" value="scf7180000420323.g5117"/>
    <property type="gene ID" value="scf7180000420323.g5117"/>
</dbReference>
<dbReference type="PANTHER" id="PTHR10264">
    <property type="entry name" value="BAND 7 PROTEIN-RELATED"/>
    <property type="match status" value="1"/>
</dbReference>
<evidence type="ECO:0000313" key="5">
    <source>
        <dbReference type="Proteomes" id="UP000887560"/>
    </source>
</evidence>
<evidence type="ECO:0000256" key="2">
    <source>
        <dbReference type="SAM" id="MobiDB-lite"/>
    </source>
</evidence>
<dbReference type="Gene3D" id="3.30.479.30">
    <property type="entry name" value="Band 7 domain"/>
    <property type="match status" value="1"/>
</dbReference>
<evidence type="ECO:0000259" key="4">
    <source>
        <dbReference type="SMART" id="SM00244"/>
    </source>
</evidence>
<evidence type="ECO:0000256" key="3">
    <source>
        <dbReference type="SAM" id="Phobius"/>
    </source>
</evidence>
<dbReference type="InterPro" id="IPR001972">
    <property type="entry name" value="Stomatin_HflK_fam"/>
</dbReference>
<comment type="similarity">
    <text evidence="1">Belongs to the band 7/mec-2 family.</text>
</comment>
<dbReference type="Proteomes" id="UP000887560">
    <property type="component" value="Unplaced"/>
</dbReference>
<dbReference type="PANTHER" id="PTHR10264:SF66">
    <property type="entry name" value="BAND 7 DOMAIN-CONTAINING PROTEIN"/>
    <property type="match status" value="1"/>
</dbReference>
<feature type="compositionally biased region" description="Basic residues" evidence="2">
    <location>
        <begin position="85"/>
        <end position="95"/>
    </location>
</feature>
<keyword evidence="3" id="KW-0472">Membrane</keyword>
<protein>
    <submittedName>
        <fullName evidence="6">Band 7 domain-containing protein</fullName>
    </submittedName>
</protein>
<dbReference type="InterPro" id="IPR001107">
    <property type="entry name" value="Band_7"/>
</dbReference>
<dbReference type="InterPro" id="IPR043202">
    <property type="entry name" value="Band-7_stomatin-like"/>
</dbReference>
<dbReference type="InterPro" id="IPR036013">
    <property type="entry name" value="Band_7/SPFH_dom_sf"/>
</dbReference>
<dbReference type="SUPFAM" id="SSF117892">
    <property type="entry name" value="Band 7/SPFH domain"/>
    <property type="match status" value="1"/>
</dbReference>
<feature type="compositionally biased region" description="Low complexity" evidence="2">
    <location>
        <begin position="118"/>
        <end position="128"/>
    </location>
</feature>
<keyword evidence="3" id="KW-0812">Transmembrane</keyword>
<feature type="transmembrane region" description="Helical" evidence="3">
    <location>
        <begin position="192"/>
        <end position="211"/>
    </location>
</feature>
<organism evidence="5 6">
    <name type="scientific">Meloidogyne floridensis</name>
    <dbReference type="NCBI Taxonomy" id="298350"/>
    <lineage>
        <taxon>Eukaryota</taxon>
        <taxon>Metazoa</taxon>
        <taxon>Ecdysozoa</taxon>
        <taxon>Nematoda</taxon>
        <taxon>Chromadorea</taxon>
        <taxon>Rhabditida</taxon>
        <taxon>Tylenchina</taxon>
        <taxon>Tylenchomorpha</taxon>
        <taxon>Tylenchoidea</taxon>
        <taxon>Meloidogynidae</taxon>
        <taxon>Meloidogyninae</taxon>
        <taxon>Meloidogyne</taxon>
    </lineage>
</organism>
<evidence type="ECO:0000256" key="1">
    <source>
        <dbReference type="ARBA" id="ARBA00008164"/>
    </source>
</evidence>
<feature type="compositionally biased region" description="Polar residues" evidence="2">
    <location>
        <begin position="67"/>
        <end position="78"/>
    </location>
</feature>
<evidence type="ECO:0000313" key="6">
    <source>
        <dbReference type="WBParaSite" id="scf7180000420323.g5117"/>
    </source>
</evidence>
<dbReference type="PRINTS" id="PR00721">
    <property type="entry name" value="STOMATIN"/>
</dbReference>
<feature type="region of interest" description="Disordered" evidence="2">
    <location>
        <begin position="38"/>
        <end position="139"/>
    </location>
</feature>
<keyword evidence="5" id="KW-1185">Reference proteome</keyword>
<feature type="domain" description="Band 7" evidence="4">
    <location>
        <begin position="268"/>
        <end position="411"/>
    </location>
</feature>
<sequence>MSLIVPQQESAAPPILLPFQGGMGRQNFMSRIRMHNLQLPTTENSNTGGNVIAMKSSGKNSPPPTPLSVSSNHSSPLISYQFRWPTRKSQRRRRRQILEPNFGSSCEEERGQRRNPRNTRNPPQIKQPQPQPKQQRKISKQVVFRPGFRPGTPPPSVPIRAQALSYDPNLLAPPSAYEIGLTQWEAPPHKRVSFNSTTAFLCLLISFMFFLDTVEKIPIRARSQSWLIRTRHLLDDEKLNKQVPIISKCLYVLSVLLLVITFPFCIPFCLRVSKEYERAVVFRLGRLIKRGTKGPGVDLRVLSFDVPPQEILSRDSVTVSVEAVIYFRISNPVISVTNVNDAQFSTKLLAQTTLRNVLGTKTLSEILMERDIISNITEKVLDDGTDPWGVKVERSMAAEAEAARDARAKIIAADGERSASRQLVQAADIVCGNKVSLHLRYLQTLIRISSQHNHTYVKLKFKIA</sequence>
<feature type="transmembrane region" description="Helical" evidence="3">
    <location>
        <begin position="250"/>
        <end position="270"/>
    </location>
</feature>
<proteinExistence type="inferred from homology"/>